<feature type="region of interest" description="Disordered" evidence="1">
    <location>
        <begin position="618"/>
        <end position="645"/>
    </location>
</feature>
<accession>A0A1R1YCB9</accession>
<feature type="region of interest" description="Disordered" evidence="1">
    <location>
        <begin position="569"/>
        <end position="588"/>
    </location>
</feature>
<dbReference type="AlphaFoldDB" id="A0A1R1YCB9"/>
<feature type="compositionally biased region" description="Low complexity" evidence="1">
    <location>
        <begin position="211"/>
        <end position="235"/>
    </location>
</feature>
<proteinExistence type="predicted"/>
<dbReference type="EMBL" id="LSSN01000323">
    <property type="protein sequence ID" value="OMJ24549.1"/>
    <property type="molecule type" value="Genomic_DNA"/>
</dbReference>
<evidence type="ECO:0000256" key="1">
    <source>
        <dbReference type="SAM" id="MobiDB-lite"/>
    </source>
</evidence>
<protein>
    <submittedName>
        <fullName evidence="2">Uncharacterized protein</fullName>
    </submittedName>
</protein>
<feature type="region of interest" description="Disordered" evidence="1">
    <location>
        <begin position="294"/>
        <end position="319"/>
    </location>
</feature>
<evidence type="ECO:0000313" key="3">
    <source>
        <dbReference type="Proteomes" id="UP000187283"/>
    </source>
</evidence>
<comment type="caution">
    <text evidence="2">The sequence shown here is derived from an EMBL/GenBank/DDBJ whole genome shotgun (WGS) entry which is preliminary data.</text>
</comment>
<feature type="region of interest" description="Disordered" evidence="1">
    <location>
        <begin position="340"/>
        <end position="373"/>
    </location>
</feature>
<reference evidence="2 3" key="1">
    <citation type="submission" date="2017-01" db="EMBL/GenBank/DDBJ databases">
        <authorList>
            <person name="Mah S.A."/>
            <person name="Swanson W.J."/>
            <person name="Moy G.W."/>
            <person name="Vacquier V.D."/>
        </authorList>
    </citation>
    <scope>NUCLEOTIDE SEQUENCE [LARGE SCALE GENOMIC DNA]</scope>
    <source>
        <strain evidence="2 3">GSMNP</strain>
    </source>
</reference>
<keyword evidence="3" id="KW-1185">Reference proteome</keyword>
<feature type="compositionally biased region" description="Basic and acidic residues" evidence="1">
    <location>
        <begin position="349"/>
        <end position="362"/>
    </location>
</feature>
<gene>
    <name evidence="2" type="ORF">AYI70_g1517</name>
</gene>
<feature type="region of interest" description="Disordered" evidence="1">
    <location>
        <begin position="203"/>
        <end position="235"/>
    </location>
</feature>
<dbReference type="OrthoDB" id="10337952at2759"/>
<dbReference type="Proteomes" id="UP000187283">
    <property type="component" value="Unassembled WGS sequence"/>
</dbReference>
<evidence type="ECO:0000313" key="2">
    <source>
        <dbReference type="EMBL" id="OMJ24549.1"/>
    </source>
</evidence>
<feature type="compositionally biased region" description="Polar residues" evidence="1">
    <location>
        <begin position="294"/>
        <end position="312"/>
    </location>
</feature>
<organism evidence="2 3">
    <name type="scientific">Smittium culicis</name>
    <dbReference type="NCBI Taxonomy" id="133412"/>
    <lineage>
        <taxon>Eukaryota</taxon>
        <taxon>Fungi</taxon>
        <taxon>Fungi incertae sedis</taxon>
        <taxon>Zoopagomycota</taxon>
        <taxon>Kickxellomycotina</taxon>
        <taxon>Harpellomycetes</taxon>
        <taxon>Harpellales</taxon>
        <taxon>Legeriomycetaceae</taxon>
        <taxon>Smittium</taxon>
    </lineage>
</organism>
<name>A0A1R1YCB9_9FUNG</name>
<sequence length="645" mass="71581">MACKTCKGHEGGCCLANAPCNCHCHKSCSCFYCDAVNLVSRNPFTLTQESFSPEKQENTKSSKKIASKSIRKLTNFSFGKPLSNHAKDPLPGRRSVSNTLTLSSLRKISTSEKPFYSNKNDTFCFSNNSPKFQFISPPESPSYSKIPTDFLFYGSSHQLNSSSKSIIIHLDESTFSESDRLPIHEKFSYDKIYPIEQKTNADQNTSESTWFKSNKNKYSNNRSPPSSSKSSLSFSRNSESSSVASVSSEKYSSSTLDKPLSYLNGCSIPTSKTCYSNDTDTSSIMNGSTLNGLHKTNISKNSPPSNHNNTLSHIVKSGSISKKDKDKPYIFSSKDISSFFSDPTTSSDENNKAEPTTNEREYLANSKQRSSNSCSIDYTNLDKEQILSLFNKSPIKSSAEEILNAFPVKPNSNILTDVVPNSTSNSFLKKGELRSFPNLSSTEEIPSILTNRKISRNNLVKGTDIIDKDTKNSFKSMMHNSSEDTNPRMVNLSHNLVPFTSKFEKRRSGCSINSNTERILESHKKPIFSNSKVEKPAAIQKRLPSRLVKFCNSLGFNIGKKSVKTMSTQSNFDLGGGNKSNSDEHNEGRYPKQLFLNHTISNGGAGIIGGYDEKNADYDSKTSSEQQFKKRIGQSYPRHAGEIFS</sequence>